<evidence type="ECO:0000259" key="8">
    <source>
        <dbReference type="Pfam" id="PF09115"/>
    </source>
</evidence>
<comment type="caution">
    <text evidence="9">The sequence shown here is derived from an EMBL/GenBank/DDBJ whole genome shotgun (WGS) entry which is preliminary data.</text>
</comment>
<sequence>MSMTWEELSTIQPIVVKMLTNSLKKNRVAHAYLFEGEKGTGKKKFALFLAKSLFCQHVVDINPCHTCSNCKRIDSGNHPDVHVIEPDGLSIKKQQIQHLQEEFSKTGVESKQKYYIINQADKMTPNASNSLLKFLEEPNEHTTAILLTEQVNQMLDTILSRCQTLSFKPMPKQILISQLIEEGISPEAANVVVQLTNSKEEALRLLQDDWFAEARKVVLQLCEVLDSKTQHGLIFIQEKWLPHFHDREQTERGLDLFMIFYRDILTVLVGEEEQVILCDQHQLLKKIALQVSQKQLIQRMNAILEAKKRLSANVQSQLLMEQLVLNLQEGS</sequence>
<dbReference type="InterPro" id="IPR004622">
    <property type="entry name" value="DNA_pol_HolB"/>
</dbReference>
<keyword evidence="10" id="KW-1185">Reference proteome</keyword>
<dbReference type="InterPro" id="IPR027417">
    <property type="entry name" value="P-loop_NTPase"/>
</dbReference>
<dbReference type="Pfam" id="PF13177">
    <property type="entry name" value="DNA_pol3_delta2"/>
    <property type="match status" value="1"/>
</dbReference>
<evidence type="ECO:0000256" key="3">
    <source>
        <dbReference type="ARBA" id="ARBA00022679"/>
    </source>
</evidence>
<accession>A0ABS2DCN0</accession>
<dbReference type="NCBIfam" id="NF005972">
    <property type="entry name" value="PRK08058.1"/>
    <property type="match status" value="1"/>
</dbReference>
<dbReference type="NCBIfam" id="TIGR00678">
    <property type="entry name" value="holB"/>
    <property type="match status" value="1"/>
</dbReference>
<dbReference type="InterPro" id="IPR015199">
    <property type="entry name" value="DNA_pol_III_delta_C"/>
</dbReference>
<evidence type="ECO:0000256" key="4">
    <source>
        <dbReference type="ARBA" id="ARBA00022695"/>
    </source>
</evidence>
<keyword evidence="4 9" id="KW-0548">Nucleotidyltransferase</keyword>
<dbReference type="PANTHER" id="PTHR11669:SF8">
    <property type="entry name" value="DNA POLYMERASE III SUBUNIT DELTA"/>
    <property type="match status" value="1"/>
</dbReference>
<dbReference type="EC" id="2.7.7.7" evidence="1"/>
<evidence type="ECO:0000256" key="7">
    <source>
        <dbReference type="ARBA" id="ARBA00049244"/>
    </source>
</evidence>
<keyword evidence="6" id="KW-0239">DNA-directed DNA polymerase</keyword>
<keyword evidence="3 9" id="KW-0808">Transferase</keyword>
<evidence type="ECO:0000256" key="6">
    <source>
        <dbReference type="ARBA" id="ARBA00022932"/>
    </source>
</evidence>
<feature type="domain" description="DNA polymerase III delta subunit C-terminal" evidence="8">
    <location>
        <begin position="241"/>
        <end position="328"/>
    </location>
</feature>
<dbReference type="Proteomes" id="UP001518925">
    <property type="component" value="Unassembled WGS sequence"/>
</dbReference>
<organism evidence="9 10">
    <name type="scientific">Bacillus suaedaesalsae</name>
    <dbReference type="NCBI Taxonomy" id="2810349"/>
    <lineage>
        <taxon>Bacteria</taxon>
        <taxon>Bacillati</taxon>
        <taxon>Bacillota</taxon>
        <taxon>Bacilli</taxon>
        <taxon>Bacillales</taxon>
        <taxon>Bacillaceae</taxon>
        <taxon>Bacillus</taxon>
    </lineage>
</organism>
<dbReference type="RefSeq" id="WP_204201611.1">
    <property type="nucleotide sequence ID" value="NZ_JAFELM010000005.1"/>
</dbReference>
<dbReference type="Pfam" id="PF09115">
    <property type="entry name" value="DNApol3-delta_C"/>
    <property type="match status" value="1"/>
</dbReference>
<reference evidence="9 10" key="1">
    <citation type="submission" date="2021-02" db="EMBL/GenBank/DDBJ databases">
        <title>Bacillus sp. RD4P76, an endophyte from a halophyte.</title>
        <authorList>
            <person name="Sun J.-Q."/>
        </authorList>
    </citation>
    <scope>NUCLEOTIDE SEQUENCE [LARGE SCALE GENOMIC DNA]</scope>
    <source>
        <strain evidence="9 10">RD4P76</strain>
    </source>
</reference>
<protein>
    <recommendedName>
        <fullName evidence="2">DNA polymerase III subunit delta'</fullName>
        <ecNumber evidence="1">2.7.7.7</ecNumber>
    </recommendedName>
</protein>
<name>A0ABS2DCN0_9BACI</name>
<evidence type="ECO:0000256" key="5">
    <source>
        <dbReference type="ARBA" id="ARBA00022705"/>
    </source>
</evidence>
<evidence type="ECO:0000313" key="9">
    <source>
        <dbReference type="EMBL" id="MBM6616219.1"/>
    </source>
</evidence>
<gene>
    <name evidence="9" type="primary">holB</name>
    <name evidence="9" type="ORF">JR050_00780</name>
</gene>
<evidence type="ECO:0000313" key="10">
    <source>
        <dbReference type="Proteomes" id="UP001518925"/>
    </source>
</evidence>
<comment type="catalytic activity">
    <reaction evidence="7">
        <text>DNA(n) + a 2'-deoxyribonucleoside 5'-triphosphate = DNA(n+1) + diphosphate</text>
        <dbReference type="Rhea" id="RHEA:22508"/>
        <dbReference type="Rhea" id="RHEA-COMP:17339"/>
        <dbReference type="Rhea" id="RHEA-COMP:17340"/>
        <dbReference type="ChEBI" id="CHEBI:33019"/>
        <dbReference type="ChEBI" id="CHEBI:61560"/>
        <dbReference type="ChEBI" id="CHEBI:173112"/>
        <dbReference type="EC" id="2.7.7.7"/>
    </reaction>
</comment>
<keyword evidence="5" id="KW-0235">DNA replication</keyword>
<dbReference type="GO" id="GO:0003887">
    <property type="term" value="F:DNA-directed DNA polymerase activity"/>
    <property type="evidence" value="ECO:0007669"/>
    <property type="project" value="UniProtKB-EC"/>
</dbReference>
<proteinExistence type="predicted"/>
<dbReference type="Gene3D" id="3.40.50.300">
    <property type="entry name" value="P-loop containing nucleotide triphosphate hydrolases"/>
    <property type="match status" value="1"/>
</dbReference>
<dbReference type="InterPro" id="IPR050238">
    <property type="entry name" value="DNA_Rep/Repair_Clamp_Loader"/>
</dbReference>
<evidence type="ECO:0000256" key="1">
    <source>
        <dbReference type="ARBA" id="ARBA00012417"/>
    </source>
</evidence>
<dbReference type="SUPFAM" id="SSF52540">
    <property type="entry name" value="P-loop containing nucleoside triphosphate hydrolases"/>
    <property type="match status" value="1"/>
</dbReference>
<dbReference type="EMBL" id="JAFELM010000005">
    <property type="protein sequence ID" value="MBM6616219.1"/>
    <property type="molecule type" value="Genomic_DNA"/>
</dbReference>
<dbReference type="PANTHER" id="PTHR11669">
    <property type="entry name" value="REPLICATION FACTOR C / DNA POLYMERASE III GAMMA-TAU SUBUNIT"/>
    <property type="match status" value="1"/>
</dbReference>
<evidence type="ECO:0000256" key="2">
    <source>
        <dbReference type="ARBA" id="ARBA00014363"/>
    </source>
</evidence>
<dbReference type="Gene3D" id="1.20.272.10">
    <property type="match status" value="1"/>
</dbReference>